<reference evidence="1 2" key="1">
    <citation type="submission" date="2019-03" db="EMBL/GenBank/DDBJ databases">
        <title>Genomic Encyclopedia of Type Strains, Phase IV (KMG-IV): sequencing the most valuable type-strain genomes for metagenomic binning, comparative biology and taxonomic classification.</title>
        <authorList>
            <person name="Goeker M."/>
        </authorList>
    </citation>
    <scope>NUCLEOTIDE SEQUENCE [LARGE SCALE GENOMIC DNA]</scope>
    <source>
        <strain evidence="1 2">DSM 46770</strain>
    </source>
</reference>
<accession>A0A4V3D8W1</accession>
<organism evidence="1 2">
    <name type="scientific">Actinorugispora endophytica</name>
    <dbReference type="NCBI Taxonomy" id="1605990"/>
    <lineage>
        <taxon>Bacteria</taxon>
        <taxon>Bacillati</taxon>
        <taxon>Actinomycetota</taxon>
        <taxon>Actinomycetes</taxon>
        <taxon>Streptosporangiales</taxon>
        <taxon>Nocardiopsidaceae</taxon>
        <taxon>Actinorugispora</taxon>
    </lineage>
</organism>
<dbReference type="Proteomes" id="UP000295281">
    <property type="component" value="Unassembled WGS sequence"/>
</dbReference>
<dbReference type="AlphaFoldDB" id="A0A4V3D8W1"/>
<comment type="caution">
    <text evidence="1">The sequence shown here is derived from an EMBL/GenBank/DDBJ whole genome shotgun (WGS) entry which is preliminary data.</text>
</comment>
<evidence type="ECO:0000313" key="1">
    <source>
        <dbReference type="EMBL" id="TDQ53239.1"/>
    </source>
</evidence>
<dbReference type="InterPro" id="IPR014988">
    <property type="entry name" value="Uncharacterised_YqcI/YcgG"/>
</dbReference>
<gene>
    <name evidence="1" type="ORF">EV190_10428</name>
</gene>
<proteinExistence type="predicted"/>
<keyword evidence="2" id="KW-1185">Reference proteome</keyword>
<dbReference type="Pfam" id="PF08892">
    <property type="entry name" value="YqcI_YcgG"/>
    <property type="match status" value="1"/>
</dbReference>
<name>A0A4V3D8W1_9ACTN</name>
<protein>
    <submittedName>
        <fullName evidence="1">N-omega-hydroxy-L-arginine synthase</fullName>
    </submittedName>
</protein>
<dbReference type="OrthoDB" id="112290at2"/>
<dbReference type="PANTHER" id="PTHR40045:SF1">
    <property type="entry name" value="YQCI_YCGG FAMILY PROTEIN"/>
    <property type="match status" value="1"/>
</dbReference>
<evidence type="ECO:0000313" key="2">
    <source>
        <dbReference type="Proteomes" id="UP000295281"/>
    </source>
</evidence>
<dbReference type="RefSeq" id="WP_133740782.1">
    <property type="nucleotide sequence ID" value="NZ_SNYN01000004.1"/>
</dbReference>
<dbReference type="PANTHER" id="PTHR40045">
    <property type="entry name" value="YCGG FAMILY PROTEIN"/>
    <property type="match status" value="1"/>
</dbReference>
<dbReference type="EMBL" id="SNYN01000004">
    <property type="protein sequence ID" value="TDQ53239.1"/>
    <property type="molecule type" value="Genomic_DNA"/>
</dbReference>
<sequence length="251" mass="28116">MSTLRRETRLTRQAHIGDSGKAWHLDVLGDLESRLTDPGFPCVFSKNAFRKKIIEFVFVENGGRTGVRHLGEGIEEYVGLSREWDGRLDTAAPLVAAFSLKAVEADSVEEYHAFGWRILQELHEIDPAPWPGAVGKDPDSDSWSMCFNGMPLFCNMSSPAHRIRRSRNLGGHFVIVINPRERFDVFAGDTPSGRKVRSNIRERIGRYDGAPHSPQLGSYGSGALEWRQYGLTEGDAEKAGRCPFVFREPLN</sequence>